<dbReference type="GO" id="GO:0009279">
    <property type="term" value="C:cell outer membrane"/>
    <property type="evidence" value="ECO:0007669"/>
    <property type="project" value="UniProtKB-SubCell"/>
</dbReference>
<organism evidence="9 10">
    <name type="scientific">Pseudoxanthomonas winnipegensis</name>
    <dbReference type="NCBI Taxonomy" id="2480810"/>
    <lineage>
        <taxon>Bacteria</taxon>
        <taxon>Pseudomonadati</taxon>
        <taxon>Pseudomonadota</taxon>
        <taxon>Gammaproteobacteria</taxon>
        <taxon>Lysobacterales</taxon>
        <taxon>Lysobacteraceae</taxon>
        <taxon>Pseudoxanthomonas</taxon>
    </lineage>
</organism>
<evidence type="ECO:0000313" key="9">
    <source>
        <dbReference type="EMBL" id="TAA28666.1"/>
    </source>
</evidence>
<name>A0A4Q8LGU3_9GAMM</name>
<dbReference type="InterPro" id="IPR032831">
    <property type="entry name" value="LptM_cons"/>
</dbReference>
<feature type="signal peptide" evidence="8">
    <location>
        <begin position="1"/>
        <end position="21"/>
    </location>
</feature>
<keyword evidence="3" id="KW-0472">Membrane</keyword>
<dbReference type="EMBL" id="SHMC01000001">
    <property type="protein sequence ID" value="TAA28666.1"/>
    <property type="molecule type" value="Genomic_DNA"/>
</dbReference>
<gene>
    <name evidence="9" type="ORF">EA660_03550</name>
</gene>
<sequence length="82" mass="8187">MKTVSRLALSSAALLALSACGNKGPLVLPERPTPVQQPAPAPKTQTGAPPVQVKPQAPTSAPNPQDDAASKAVDQGGGDGEH</sequence>
<evidence type="ECO:0000256" key="4">
    <source>
        <dbReference type="ARBA" id="ARBA00023139"/>
    </source>
</evidence>
<protein>
    <recommendedName>
        <fullName evidence="11">Sugar transporter</fullName>
    </recommendedName>
</protein>
<evidence type="ECO:0008006" key="11">
    <source>
        <dbReference type="Google" id="ProtNLM"/>
    </source>
</evidence>
<reference evidence="9 10" key="1">
    <citation type="submission" date="2019-02" db="EMBL/GenBank/DDBJ databases">
        <title>WGS of Pseudoxanthomonas species novum from clinical isolates.</title>
        <authorList>
            <person name="Bernier A.-M."/>
            <person name="Bernard K."/>
            <person name="Vachon A."/>
        </authorList>
    </citation>
    <scope>NUCLEOTIDE SEQUENCE [LARGE SCALE GENOMIC DNA]</scope>
    <source>
        <strain evidence="9 10">NML171200</strain>
    </source>
</reference>
<keyword evidence="6" id="KW-0449">Lipoprotein</keyword>
<comment type="caution">
    <text evidence="9">The sequence shown here is derived from an EMBL/GenBank/DDBJ whole genome shotgun (WGS) entry which is preliminary data.</text>
</comment>
<dbReference type="PROSITE" id="PS51257">
    <property type="entry name" value="PROKAR_LIPOPROTEIN"/>
    <property type="match status" value="1"/>
</dbReference>
<proteinExistence type="predicted"/>
<dbReference type="NCBIfam" id="NF047847">
    <property type="entry name" value="SS_mature_LptM"/>
    <property type="match status" value="1"/>
</dbReference>
<evidence type="ECO:0000256" key="3">
    <source>
        <dbReference type="ARBA" id="ARBA00023136"/>
    </source>
</evidence>
<keyword evidence="2 8" id="KW-0732">Signal</keyword>
<evidence type="ECO:0000313" key="10">
    <source>
        <dbReference type="Proteomes" id="UP000292627"/>
    </source>
</evidence>
<dbReference type="OrthoDB" id="6054463at2"/>
<evidence type="ECO:0000256" key="8">
    <source>
        <dbReference type="SAM" id="SignalP"/>
    </source>
</evidence>
<dbReference type="Pfam" id="PF13627">
    <property type="entry name" value="LptM_cons"/>
    <property type="match status" value="1"/>
</dbReference>
<evidence type="ECO:0000256" key="7">
    <source>
        <dbReference type="SAM" id="MobiDB-lite"/>
    </source>
</evidence>
<evidence type="ECO:0000256" key="1">
    <source>
        <dbReference type="ARBA" id="ARBA00004459"/>
    </source>
</evidence>
<evidence type="ECO:0000256" key="2">
    <source>
        <dbReference type="ARBA" id="ARBA00022729"/>
    </source>
</evidence>
<feature type="chain" id="PRO_5020299844" description="Sugar transporter" evidence="8">
    <location>
        <begin position="22"/>
        <end position="82"/>
    </location>
</feature>
<feature type="compositionally biased region" description="Pro residues" evidence="7">
    <location>
        <begin position="31"/>
        <end position="41"/>
    </location>
</feature>
<evidence type="ECO:0000256" key="6">
    <source>
        <dbReference type="ARBA" id="ARBA00023288"/>
    </source>
</evidence>
<evidence type="ECO:0000256" key="5">
    <source>
        <dbReference type="ARBA" id="ARBA00023237"/>
    </source>
</evidence>
<dbReference type="Proteomes" id="UP000292627">
    <property type="component" value="Unassembled WGS sequence"/>
</dbReference>
<keyword evidence="4" id="KW-0564">Palmitate</keyword>
<keyword evidence="5" id="KW-0998">Cell outer membrane</keyword>
<feature type="region of interest" description="Disordered" evidence="7">
    <location>
        <begin position="22"/>
        <end position="82"/>
    </location>
</feature>
<dbReference type="AlphaFoldDB" id="A0A4Q8LGU3"/>
<accession>A0A4Q8LGU3</accession>
<comment type="subcellular location">
    <subcellularLocation>
        <location evidence="1">Cell outer membrane</location>
        <topology evidence="1">Lipid-anchor</topology>
    </subcellularLocation>
</comment>
<dbReference type="RefSeq" id="WP_130550190.1">
    <property type="nucleotide sequence ID" value="NZ_SHMC01000001.1"/>
</dbReference>